<dbReference type="EMBL" id="JAFNEN010000503">
    <property type="protein sequence ID" value="KAG8181648.1"/>
    <property type="molecule type" value="Genomic_DNA"/>
</dbReference>
<name>A0AAV6UD49_9ARAC</name>
<proteinExistence type="predicted"/>
<evidence type="ECO:0000313" key="3">
    <source>
        <dbReference type="Proteomes" id="UP000827092"/>
    </source>
</evidence>
<comment type="caution">
    <text evidence="2">The sequence shown here is derived from an EMBL/GenBank/DDBJ whole genome shotgun (WGS) entry which is preliminary data.</text>
</comment>
<organism evidence="2 3">
    <name type="scientific">Oedothorax gibbosus</name>
    <dbReference type="NCBI Taxonomy" id="931172"/>
    <lineage>
        <taxon>Eukaryota</taxon>
        <taxon>Metazoa</taxon>
        <taxon>Ecdysozoa</taxon>
        <taxon>Arthropoda</taxon>
        <taxon>Chelicerata</taxon>
        <taxon>Arachnida</taxon>
        <taxon>Araneae</taxon>
        <taxon>Araneomorphae</taxon>
        <taxon>Entelegynae</taxon>
        <taxon>Araneoidea</taxon>
        <taxon>Linyphiidae</taxon>
        <taxon>Erigoninae</taxon>
        <taxon>Oedothorax</taxon>
    </lineage>
</organism>
<protein>
    <submittedName>
        <fullName evidence="2">Uncharacterized protein</fullName>
    </submittedName>
</protein>
<gene>
    <name evidence="2" type="ORF">JTE90_017006</name>
</gene>
<keyword evidence="3" id="KW-1185">Reference proteome</keyword>
<dbReference type="Proteomes" id="UP000827092">
    <property type="component" value="Unassembled WGS sequence"/>
</dbReference>
<reference evidence="2 3" key="1">
    <citation type="journal article" date="2022" name="Nat. Ecol. Evol.">
        <title>A masculinizing supergene underlies an exaggerated male reproductive morph in a spider.</title>
        <authorList>
            <person name="Hendrickx F."/>
            <person name="De Corte Z."/>
            <person name="Sonet G."/>
            <person name="Van Belleghem S.M."/>
            <person name="Kostlbacher S."/>
            <person name="Vangestel C."/>
        </authorList>
    </citation>
    <scope>NUCLEOTIDE SEQUENCE [LARGE SCALE GENOMIC DNA]</scope>
    <source>
        <strain evidence="2">W744_W776</strain>
    </source>
</reference>
<feature type="compositionally biased region" description="Basic residues" evidence="1">
    <location>
        <begin position="41"/>
        <end position="54"/>
    </location>
</feature>
<sequence>MVSLDEPQNGVPAPADSPRVMVGLPRPEPSGRRTSPPPTSRARHVGSPRPRTIRNGRTSPPPTSRARHGRLPSPTNHQERAYQPTADFPRASWSAPLAHEPSGTGVPAHRRCIFQTLFCLIFFI</sequence>
<accession>A0AAV6UD49</accession>
<evidence type="ECO:0000313" key="2">
    <source>
        <dbReference type="EMBL" id="KAG8181648.1"/>
    </source>
</evidence>
<evidence type="ECO:0000256" key="1">
    <source>
        <dbReference type="SAM" id="MobiDB-lite"/>
    </source>
</evidence>
<dbReference type="AlphaFoldDB" id="A0AAV6UD49"/>
<feature type="region of interest" description="Disordered" evidence="1">
    <location>
        <begin position="1"/>
        <end position="106"/>
    </location>
</feature>